<dbReference type="InterPro" id="IPR041442">
    <property type="entry name" value="PIH1D1/2/3_CS-like"/>
</dbReference>
<organism evidence="3 4">
    <name type="scientific">Sphagnum jensenii</name>
    <dbReference type="NCBI Taxonomy" id="128206"/>
    <lineage>
        <taxon>Eukaryota</taxon>
        <taxon>Viridiplantae</taxon>
        <taxon>Streptophyta</taxon>
        <taxon>Embryophyta</taxon>
        <taxon>Bryophyta</taxon>
        <taxon>Sphagnophytina</taxon>
        <taxon>Sphagnopsida</taxon>
        <taxon>Sphagnales</taxon>
        <taxon>Sphagnaceae</taxon>
        <taxon>Sphagnum</taxon>
    </lineage>
</organism>
<dbReference type="Pfam" id="PF18201">
    <property type="entry name" value="PIH1_CS"/>
    <property type="match status" value="1"/>
</dbReference>
<comment type="similarity">
    <text evidence="1">Belongs to the PIH1 family.</text>
</comment>
<dbReference type="EMBL" id="OZ020105">
    <property type="protein sequence ID" value="CAK9256944.1"/>
    <property type="molecule type" value="Genomic_DNA"/>
</dbReference>
<dbReference type="Proteomes" id="UP001497444">
    <property type="component" value="Chromosome 10"/>
</dbReference>
<sequence>MDALDILVDLDERQVMLRVPGQYRLKTELRYTVDESRGRAQWDKAKHQLNITLPVCFAPKPLPMDLVV</sequence>
<name>A0ABP0VR34_9BRYO</name>
<feature type="domain" description="PIH1D1/2/3 CS-like" evidence="2">
    <location>
        <begin position="6"/>
        <end position="55"/>
    </location>
</feature>
<evidence type="ECO:0000256" key="1">
    <source>
        <dbReference type="ARBA" id="ARBA00008511"/>
    </source>
</evidence>
<evidence type="ECO:0000313" key="4">
    <source>
        <dbReference type="Proteomes" id="UP001497444"/>
    </source>
</evidence>
<accession>A0ABP0VR34</accession>
<evidence type="ECO:0000313" key="3">
    <source>
        <dbReference type="EMBL" id="CAK9256944.1"/>
    </source>
</evidence>
<reference evidence="3" key="1">
    <citation type="submission" date="2024-02" db="EMBL/GenBank/DDBJ databases">
        <authorList>
            <consortium name="ELIXIR-Norway"/>
            <consortium name="Elixir Norway"/>
        </authorList>
    </citation>
    <scope>NUCLEOTIDE SEQUENCE</scope>
</reference>
<proteinExistence type="inferred from homology"/>
<gene>
    <name evidence="3" type="ORF">CSSPJE1EN1_LOCUS2422</name>
</gene>
<keyword evidence="4" id="KW-1185">Reference proteome</keyword>
<evidence type="ECO:0000259" key="2">
    <source>
        <dbReference type="Pfam" id="PF18201"/>
    </source>
</evidence>
<protein>
    <recommendedName>
        <fullName evidence="2">PIH1D1/2/3 CS-like domain-containing protein</fullName>
    </recommendedName>
</protein>